<keyword evidence="1" id="KW-0175">Coiled coil</keyword>
<organism evidence="2 3">
    <name type="scientific">Pseudoduganella violacea</name>
    <dbReference type="NCBI Taxonomy" id="1715466"/>
    <lineage>
        <taxon>Bacteria</taxon>
        <taxon>Pseudomonadati</taxon>
        <taxon>Pseudomonadota</taxon>
        <taxon>Betaproteobacteria</taxon>
        <taxon>Burkholderiales</taxon>
        <taxon>Oxalobacteraceae</taxon>
        <taxon>Telluria group</taxon>
        <taxon>Pseudoduganella</taxon>
    </lineage>
</organism>
<name>A0A7W5FWX4_9BURK</name>
<keyword evidence="2" id="KW-0269">Exonuclease</keyword>
<evidence type="ECO:0000256" key="1">
    <source>
        <dbReference type="SAM" id="Coils"/>
    </source>
</evidence>
<dbReference type="AlphaFoldDB" id="A0A7W5FWX4"/>
<protein>
    <submittedName>
        <fullName evidence="2">Exonuclease SbcC</fullName>
    </submittedName>
</protein>
<keyword evidence="3" id="KW-1185">Reference proteome</keyword>
<dbReference type="PANTHER" id="PTHR32114:SF2">
    <property type="entry name" value="ABC TRANSPORTER ABCH.3"/>
    <property type="match status" value="1"/>
</dbReference>
<dbReference type="EMBL" id="JACHXD010000019">
    <property type="protein sequence ID" value="MBB3121703.1"/>
    <property type="molecule type" value="Genomic_DNA"/>
</dbReference>
<dbReference type="GO" id="GO:0004527">
    <property type="term" value="F:exonuclease activity"/>
    <property type="evidence" value="ECO:0007669"/>
    <property type="project" value="UniProtKB-KW"/>
</dbReference>
<dbReference type="SUPFAM" id="SSF52540">
    <property type="entry name" value="P-loop containing nucleoside triphosphate hydrolases"/>
    <property type="match status" value="1"/>
</dbReference>
<feature type="coiled-coil region" evidence="1">
    <location>
        <begin position="293"/>
        <end position="338"/>
    </location>
</feature>
<dbReference type="RefSeq" id="WP_183443394.1">
    <property type="nucleotide sequence ID" value="NZ_JACHXD010000019.1"/>
</dbReference>
<dbReference type="PANTHER" id="PTHR32114">
    <property type="entry name" value="ABC TRANSPORTER ABCH.3"/>
    <property type="match status" value="1"/>
</dbReference>
<reference evidence="2 3" key="1">
    <citation type="submission" date="2020-08" db="EMBL/GenBank/DDBJ databases">
        <title>Genomic Encyclopedia of Type Strains, Phase III (KMG-III): the genomes of soil and plant-associated and newly described type strains.</title>
        <authorList>
            <person name="Whitman W."/>
        </authorList>
    </citation>
    <scope>NUCLEOTIDE SEQUENCE [LARGE SCALE GENOMIC DNA]</scope>
    <source>
        <strain evidence="2 3">CECT 8897</strain>
    </source>
</reference>
<sequence>MLARHLTLTGFIGIRDGLGHASITLDFARDTAGAALVAITGRNGRGKTTILDNMTPYPVMPSKAGQDGLGAFSYYDEVYLPENEKILEWEMHGVLYRSHLVIRLGGKRRTEAYLHQHNGQDWEPARLADGTLSDGRMESYQRCVEAIAGPAATFFTTAFSAQHRRQLSAYRHAEIKGLLADLLGLEQLKALSAQAGDTARLLRTGLSGLREQLTALRTEQAQLQEEDVRLDATVRGADLARQNRHIALARLDTRKAALAALHTEQVLAADHDARRSQLLAERQQCLARGRATLADIGQQIQAEQARLLQARQRYAQRMAAWETDLAALRAQRTELQDVLQTGPRVARAASRLPLLQRLHARRSAVAEARQAQVRRCEQLQTCITVLQAQLKTVEHEAGLAVLKAQELRQRFALTTQVPCHGSALQERCQLLADARAAQPLLPDASATVQRLNTTHQALLLEAAQLKAQLAQLAGAPDAFGQAAARLRRTQAALANAQQLAAREADIRRASANLSYAEARIGTLLAQAPTGETGDGDGGEQDAVAARLATLAAQEAGTALRERDALACIDALLATLPQPPDPAAMDHATRALTQAQTACDGAEAAFLATLRAQQQREELARRHASNVRKEAILATHAAHIESQLAIWLMFAKSMGNEGIVALVIEDAGPDLSALTNDLLAACYGPRFSVAIRTQLENSKGDVKEGFEITVHDAENGSAKSVAKMSGGERIWINECLTRAMALYLNSTATRRPQTLFSDEADGAFDEQHKRQFMAMKREVLRIGGYAQEYFISHTPELAAMADAVIDLDQFVPLSTT</sequence>
<evidence type="ECO:0000313" key="2">
    <source>
        <dbReference type="EMBL" id="MBB3121703.1"/>
    </source>
</evidence>
<dbReference type="InterPro" id="IPR027417">
    <property type="entry name" value="P-loop_NTPase"/>
</dbReference>
<accession>A0A7W5FWX4</accession>
<dbReference type="Gene3D" id="3.40.50.300">
    <property type="entry name" value="P-loop containing nucleotide triphosphate hydrolases"/>
    <property type="match status" value="2"/>
</dbReference>
<keyword evidence="2" id="KW-0378">Hydrolase</keyword>
<gene>
    <name evidence="2" type="ORF">FHS03_004795</name>
</gene>
<proteinExistence type="predicted"/>
<comment type="caution">
    <text evidence="2">The sequence shown here is derived from an EMBL/GenBank/DDBJ whole genome shotgun (WGS) entry which is preliminary data.</text>
</comment>
<keyword evidence="2" id="KW-0540">Nuclease</keyword>
<feature type="coiled-coil region" evidence="1">
    <location>
        <begin position="448"/>
        <end position="475"/>
    </location>
</feature>
<dbReference type="Proteomes" id="UP000541535">
    <property type="component" value="Unassembled WGS sequence"/>
</dbReference>
<evidence type="ECO:0000313" key="3">
    <source>
        <dbReference type="Proteomes" id="UP000541535"/>
    </source>
</evidence>